<protein>
    <submittedName>
        <fullName evidence="2">Uncharacterized protein</fullName>
    </submittedName>
</protein>
<dbReference type="OrthoDB" id="5187095at2"/>
<sequence length="197" mass="21917">MRHSVRRNPHLVLRFIERETSPVARPGPLVVLWRWRYEAMLLVGGPAVVGVAVRAAGPAVTIVAGSLVGLLVLLWPQARREVAGRFWCVVTPHRVRKACAEALIVSRRGKLPVILRTRPEPFGERLWVWCRAGTSPGDLERARDLIAAACWLAHGVRIARDPHRTSVVIVDVLRRAGRPVPGEPAETGERALTRFRP</sequence>
<dbReference type="RefSeq" id="WP_076441541.1">
    <property type="nucleotide sequence ID" value="NZ_FTNI01000035.1"/>
</dbReference>
<keyword evidence="1" id="KW-0472">Membrane</keyword>
<dbReference type="EMBL" id="FTNI01000035">
    <property type="protein sequence ID" value="SIS18279.1"/>
    <property type="molecule type" value="Genomic_DNA"/>
</dbReference>
<name>A0A1N7H0B2_9ACTN</name>
<keyword evidence="1" id="KW-1133">Transmembrane helix</keyword>
<evidence type="ECO:0000256" key="1">
    <source>
        <dbReference type="SAM" id="Phobius"/>
    </source>
</evidence>
<accession>A0A1N7H0B2</accession>
<organism evidence="2 3">
    <name type="scientific">Microbispora rosea</name>
    <dbReference type="NCBI Taxonomy" id="58117"/>
    <lineage>
        <taxon>Bacteria</taxon>
        <taxon>Bacillati</taxon>
        <taxon>Actinomycetota</taxon>
        <taxon>Actinomycetes</taxon>
        <taxon>Streptosporangiales</taxon>
        <taxon>Streptosporangiaceae</taxon>
        <taxon>Microbispora</taxon>
    </lineage>
</organism>
<reference evidence="3" key="1">
    <citation type="submission" date="2017-01" db="EMBL/GenBank/DDBJ databases">
        <authorList>
            <person name="Varghese N."/>
            <person name="Submissions S."/>
        </authorList>
    </citation>
    <scope>NUCLEOTIDE SEQUENCE [LARGE SCALE GENOMIC DNA]</scope>
    <source>
        <strain evidence="3">ATCC 12950</strain>
    </source>
</reference>
<evidence type="ECO:0000313" key="2">
    <source>
        <dbReference type="EMBL" id="SIS18279.1"/>
    </source>
</evidence>
<keyword evidence="3" id="KW-1185">Reference proteome</keyword>
<proteinExistence type="predicted"/>
<dbReference type="Proteomes" id="UP000186096">
    <property type="component" value="Unassembled WGS sequence"/>
</dbReference>
<evidence type="ECO:0000313" key="3">
    <source>
        <dbReference type="Proteomes" id="UP000186096"/>
    </source>
</evidence>
<keyword evidence="1" id="KW-0812">Transmembrane</keyword>
<dbReference type="AlphaFoldDB" id="A0A1N7H0B2"/>
<feature type="transmembrane region" description="Helical" evidence="1">
    <location>
        <begin position="59"/>
        <end position="76"/>
    </location>
</feature>
<gene>
    <name evidence="2" type="ORF">SAMN05421833_1352</name>
</gene>